<dbReference type="OrthoDB" id="691434at2759"/>
<protein>
    <submittedName>
        <fullName evidence="1">Uncharacterized protein</fullName>
    </submittedName>
</protein>
<evidence type="ECO:0000313" key="2">
    <source>
        <dbReference type="Proteomes" id="UP000324897"/>
    </source>
</evidence>
<comment type="caution">
    <text evidence="1">The sequence shown here is derived from an EMBL/GenBank/DDBJ whole genome shotgun (WGS) entry which is preliminary data.</text>
</comment>
<sequence length="81" mass="8961">MILQRRTHLMKVGSDSIATAVNTSSSDDRKLNLTFCIKSICDWIEVGKTCYCCPVVAKQYCHLTRGECLANCAKCTPKCSP</sequence>
<reference evidence="1 2" key="1">
    <citation type="journal article" date="2019" name="Sci. Rep.">
        <title>A high-quality genome of Eragrostis curvula grass provides insights into Poaceae evolution and supports new strategies to enhance forage quality.</title>
        <authorList>
            <person name="Carballo J."/>
            <person name="Santos B.A.C.M."/>
            <person name="Zappacosta D."/>
            <person name="Garbus I."/>
            <person name="Selva J.P."/>
            <person name="Gallo C.A."/>
            <person name="Diaz A."/>
            <person name="Albertini E."/>
            <person name="Caccamo M."/>
            <person name="Echenique V."/>
        </authorList>
    </citation>
    <scope>NUCLEOTIDE SEQUENCE [LARGE SCALE GENOMIC DNA]</scope>
    <source>
        <strain evidence="2">cv. Victoria</strain>
        <tissue evidence="1">Leaf</tissue>
    </source>
</reference>
<proteinExistence type="predicted"/>
<dbReference type="Gramene" id="TVU43679">
    <property type="protein sequence ID" value="TVU43679"/>
    <property type="gene ID" value="EJB05_10166"/>
</dbReference>
<evidence type="ECO:0000313" key="1">
    <source>
        <dbReference type="EMBL" id="TVU43679.1"/>
    </source>
</evidence>
<name>A0A5J9W5S8_9POAL</name>
<dbReference type="AlphaFoldDB" id="A0A5J9W5S8"/>
<gene>
    <name evidence="1" type="ORF">EJB05_10166</name>
</gene>
<dbReference type="EMBL" id="RWGY01000005">
    <property type="protein sequence ID" value="TVU43679.1"/>
    <property type="molecule type" value="Genomic_DNA"/>
</dbReference>
<feature type="non-terminal residue" evidence="1">
    <location>
        <position position="1"/>
    </location>
</feature>
<accession>A0A5J9W5S8</accession>
<dbReference type="Proteomes" id="UP000324897">
    <property type="component" value="Unassembled WGS sequence"/>
</dbReference>
<organism evidence="1 2">
    <name type="scientific">Eragrostis curvula</name>
    <name type="common">weeping love grass</name>
    <dbReference type="NCBI Taxonomy" id="38414"/>
    <lineage>
        <taxon>Eukaryota</taxon>
        <taxon>Viridiplantae</taxon>
        <taxon>Streptophyta</taxon>
        <taxon>Embryophyta</taxon>
        <taxon>Tracheophyta</taxon>
        <taxon>Spermatophyta</taxon>
        <taxon>Magnoliopsida</taxon>
        <taxon>Liliopsida</taxon>
        <taxon>Poales</taxon>
        <taxon>Poaceae</taxon>
        <taxon>PACMAD clade</taxon>
        <taxon>Chloridoideae</taxon>
        <taxon>Eragrostideae</taxon>
        <taxon>Eragrostidinae</taxon>
        <taxon>Eragrostis</taxon>
    </lineage>
</organism>
<keyword evidence="2" id="KW-1185">Reference proteome</keyword>